<organism evidence="3 4">
    <name type="scientific">Daldinia eschscholtzii</name>
    <dbReference type="NCBI Taxonomy" id="292717"/>
    <lineage>
        <taxon>Eukaryota</taxon>
        <taxon>Fungi</taxon>
        <taxon>Dikarya</taxon>
        <taxon>Ascomycota</taxon>
        <taxon>Pezizomycotina</taxon>
        <taxon>Sordariomycetes</taxon>
        <taxon>Xylariomycetidae</taxon>
        <taxon>Xylariales</taxon>
        <taxon>Hypoxylaceae</taxon>
        <taxon>Daldinia</taxon>
    </lineage>
</organism>
<reference evidence="3 4" key="1">
    <citation type="journal article" date="2024" name="Front Chem Biol">
        <title>Unveiling the potential of Daldinia eschscholtzii MFLUCC 19-0629 through bioactivity and bioinformatics studies for enhanced sustainable agriculture production.</title>
        <authorList>
            <person name="Brooks S."/>
            <person name="Weaver J.A."/>
            <person name="Klomchit A."/>
            <person name="Alharthi S.A."/>
            <person name="Onlamun T."/>
            <person name="Nurani R."/>
            <person name="Vong T.K."/>
            <person name="Alberti F."/>
            <person name="Greco C."/>
        </authorList>
    </citation>
    <scope>NUCLEOTIDE SEQUENCE [LARGE SCALE GENOMIC DNA]</scope>
    <source>
        <strain evidence="3">MFLUCC 19-0629</strain>
    </source>
</reference>
<feature type="compositionally biased region" description="Polar residues" evidence="1">
    <location>
        <begin position="628"/>
        <end position="639"/>
    </location>
</feature>
<accession>A0AAX6MC61</accession>
<evidence type="ECO:0000259" key="2">
    <source>
        <dbReference type="Pfam" id="PF26013"/>
    </source>
</evidence>
<dbReference type="InterPro" id="IPR058317">
    <property type="entry name" value="DUF8004"/>
</dbReference>
<evidence type="ECO:0000313" key="4">
    <source>
        <dbReference type="Proteomes" id="UP001369815"/>
    </source>
</evidence>
<feature type="compositionally biased region" description="Basic and acidic residues" evidence="1">
    <location>
        <begin position="15"/>
        <end position="24"/>
    </location>
</feature>
<gene>
    <name evidence="3" type="ORF">Daesc_008566</name>
</gene>
<sequence length="869" mass="98802">MANVSHRSPPPPSPSRDRSEEPLSRELSLYNGVSNRSRGWKTKKSEKLEGMQTPSNSSIMRWDGASMSSNGWDNLKRDPELWYRDGNCYIHLYGQGQSRRGPAFKVPFSGFLEASCHPFIDRFMARDAIVPTGCAQENRDPARQSRIELFIPSPPLSDPQQSYEYYLATRNFIAYVFCRSMVGKNLGATLITLMHSMHQFRLKNVDNVQDLMSYLDEEGYLNLRSNPGHAIAILHLSEVFRLRSLYINAFAHCCGMNDQLPAVPEYQLISPITRKLIHCARVEMNLKLGQSSNLVGTFLRHELAEAHLSLYPGARSHLEKFRSLLHNFYVAKFSSYPPPSVDSRTTIFEADVFRVMRTDFEALFQYLVDEGVDNTQSSPFLTEGGVCTWQSIQSFDLKHEFKTLLHPLPLLPKVSLENMKKVAWLEKRIRWNQRQREITRSALLEATNQRAELLKNGLVRVYRQFENDLAHPPVKASKVEDLGPMDSRKVRWILIYAVYQVLRQATEIPPEVQDADKAPYHLCISTTDLPPWDEELPIHDLVRRQTVHITHSALASTTGWDPMRSSPYQCTFEIKPDIDYFAITHRDRTSGEDMDRDTRLRRTASWKGSLSRSLSRSLTTRRSPAKLTKSQNRTVQSPWNRPHHEIVVQGYGNGTNDIKDALTGAGPPNARSTIEEENLESTSPSRNSSTSDLLRRSEDGSIAKTSETSVSESQAETSPFLRSGRRSHSKNARGEPHNNNRERPPLRPGSSFAAFRRKCQADAVSNTSCGMLRRRSKSIDGTSRKFTDPAPRDIQKVNSVTPHIEMPAPKAPAAWNHIKVIEAKATNWMTNDIQPAWEHYTDLGGLTELRPRGPHRPAPRCRPTPMVRL</sequence>
<feature type="compositionally biased region" description="Polar residues" evidence="1">
    <location>
        <begin position="703"/>
        <end position="717"/>
    </location>
</feature>
<dbReference type="Pfam" id="PF26013">
    <property type="entry name" value="DUF8004"/>
    <property type="match status" value="1"/>
</dbReference>
<proteinExistence type="predicted"/>
<dbReference type="AlphaFoldDB" id="A0AAX6MC61"/>
<comment type="caution">
    <text evidence="3">The sequence shown here is derived from an EMBL/GenBank/DDBJ whole genome shotgun (WGS) entry which is preliminary data.</text>
</comment>
<feature type="region of interest" description="Disordered" evidence="1">
    <location>
        <begin position="1"/>
        <end position="62"/>
    </location>
</feature>
<dbReference type="EMBL" id="JBANMG010000008">
    <property type="protein sequence ID" value="KAK6950240.1"/>
    <property type="molecule type" value="Genomic_DNA"/>
</dbReference>
<name>A0AAX6MC61_9PEZI</name>
<feature type="domain" description="DUF8004" evidence="2">
    <location>
        <begin position="209"/>
        <end position="299"/>
    </location>
</feature>
<feature type="compositionally biased region" description="Low complexity" evidence="1">
    <location>
        <begin position="681"/>
        <end position="691"/>
    </location>
</feature>
<keyword evidence="4" id="KW-1185">Reference proteome</keyword>
<feature type="region of interest" description="Disordered" evidence="1">
    <location>
        <begin position="611"/>
        <end position="750"/>
    </location>
</feature>
<evidence type="ECO:0000313" key="3">
    <source>
        <dbReference type="EMBL" id="KAK6950240.1"/>
    </source>
</evidence>
<feature type="compositionally biased region" description="Low complexity" evidence="1">
    <location>
        <begin position="611"/>
        <end position="622"/>
    </location>
</feature>
<dbReference type="Proteomes" id="UP001369815">
    <property type="component" value="Unassembled WGS sequence"/>
</dbReference>
<dbReference type="PANTHER" id="PTHR39601:SF1">
    <property type="entry name" value="CHORIOGENIN HMINOR"/>
    <property type="match status" value="1"/>
</dbReference>
<feature type="compositionally biased region" description="Basic and acidic residues" evidence="1">
    <location>
        <begin position="732"/>
        <end position="745"/>
    </location>
</feature>
<evidence type="ECO:0000256" key="1">
    <source>
        <dbReference type="SAM" id="MobiDB-lite"/>
    </source>
</evidence>
<protein>
    <recommendedName>
        <fullName evidence="2">DUF8004 domain-containing protein</fullName>
    </recommendedName>
</protein>
<feature type="region of interest" description="Disordered" evidence="1">
    <location>
        <begin position="848"/>
        <end position="869"/>
    </location>
</feature>
<dbReference type="PANTHER" id="PTHR39601">
    <property type="entry name" value="CHORIOGENIN HMINOR"/>
    <property type="match status" value="1"/>
</dbReference>